<dbReference type="Proteomes" id="UP001153269">
    <property type="component" value="Unassembled WGS sequence"/>
</dbReference>
<reference evidence="2" key="1">
    <citation type="submission" date="2020-03" db="EMBL/GenBank/DDBJ databases">
        <authorList>
            <person name="Weist P."/>
        </authorList>
    </citation>
    <scope>NUCLEOTIDE SEQUENCE</scope>
</reference>
<comment type="caution">
    <text evidence="2">The sequence shown here is derived from an EMBL/GenBank/DDBJ whole genome shotgun (WGS) entry which is preliminary data.</text>
</comment>
<gene>
    <name evidence="2" type="ORF">PLEPLA_LOCUS17737</name>
</gene>
<feature type="compositionally biased region" description="Basic and acidic residues" evidence="1">
    <location>
        <begin position="101"/>
        <end position="110"/>
    </location>
</feature>
<organism evidence="2 3">
    <name type="scientific">Pleuronectes platessa</name>
    <name type="common">European plaice</name>
    <dbReference type="NCBI Taxonomy" id="8262"/>
    <lineage>
        <taxon>Eukaryota</taxon>
        <taxon>Metazoa</taxon>
        <taxon>Chordata</taxon>
        <taxon>Craniata</taxon>
        <taxon>Vertebrata</taxon>
        <taxon>Euteleostomi</taxon>
        <taxon>Actinopterygii</taxon>
        <taxon>Neopterygii</taxon>
        <taxon>Teleostei</taxon>
        <taxon>Neoteleostei</taxon>
        <taxon>Acanthomorphata</taxon>
        <taxon>Carangaria</taxon>
        <taxon>Pleuronectiformes</taxon>
        <taxon>Pleuronectoidei</taxon>
        <taxon>Pleuronectidae</taxon>
        <taxon>Pleuronectes</taxon>
    </lineage>
</organism>
<proteinExistence type="predicted"/>
<dbReference type="AlphaFoldDB" id="A0A9N7UFW9"/>
<dbReference type="EMBL" id="CADEAL010001168">
    <property type="protein sequence ID" value="CAB1429757.1"/>
    <property type="molecule type" value="Genomic_DNA"/>
</dbReference>
<sequence>MNCHRRQEVGNRRRDSGTCPGARADGSGTEYIVSGRRRGGHSRTEYIVLAGWPGGRSGTAEYLVSGGRPGGRSEAMQGTSVGCSGGRSWTEHWGAALSPGRDARARKSDAGTDVTSAGSLRRGTGTGAEP</sequence>
<accession>A0A9N7UFW9</accession>
<evidence type="ECO:0000256" key="1">
    <source>
        <dbReference type="SAM" id="MobiDB-lite"/>
    </source>
</evidence>
<name>A0A9N7UFW9_PLEPL</name>
<protein>
    <submittedName>
        <fullName evidence="2">Uncharacterized protein</fullName>
    </submittedName>
</protein>
<evidence type="ECO:0000313" key="2">
    <source>
        <dbReference type="EMBL" id="CAB1429757.1"/>
    </source>
</evidence>
<evidence type="ECO:0000313" key="3">
    <source>
        <dbReference type="Proteomes" id="UP001153269"/>
    </source>
</evidence>
<feature type="region of interest" description="Disordered" evidence="1">
    <location>
        <begin position="1"/>
        <end position="38"/>
    </location>
</feature>
<feature type="region of interest" description="Disordered" evidence="1">
    <location>
        <begin position="66"/>
        <end position="130"/>
    </location>
</feature>
<feature type="compositionally biased region" description="Basic and acidic residues" evidence="1">
    <location>
        <begin position="1"/>
        <end position="16"/>
    </location>
</feature>
<keyword evidence="3" id="KW-1185">Reference proteome</keyword>